<dbReference type="PANTHER" id="PTHR35564">
    <property type="match status" value="1"/>
</dbReference>
<dbReference type="EMBL" id="BMYK01000047">
    <property type="protein sequence ID" value="GHD03972.1"/>
    <property type="molecule type" value="Genomic_DNA"/>
</dbReference>
<reference evidence="3" key="1">
    <citation type="journal article" date="2019" name="Int. J. Syst. Evol. Microbiol.">
        <title>The Global Catalogue of Microorganisms (GCM) 10K type strain sequencing project: providing services to taxonomists for standard genome sequencing and annotation.</title>
        <authorList>
            <consortium name="The Broad Institute Genomics Platform"/>
            <consortium name="The Broad Institute Genome Sequencing Center for Infectious Disease"/>
            <person name="Wu L."/>
            <person name="Ma J."/>
        </authorList>
    </citation>
    <scope>NUCLEOTIDE SEQUENCE [LARGE SCALE GENOMIC DNA]</scope>
    <source>
        <strain evidence="3">KCTC 23314</strain>
    </source>
</reference>
<dbReference type="Proteomes" id="UP000626210">
    <property type="component" value="Unassembled WGS sequence"/>
</dbReference>
<dbReference type="RefSeq" id="WP_189690961.1">
    <property type="nucleotide sequence ID" value="NZ_BMYK01000047.1"/>
</dbReference>
<comment type="caution">
    <text evidence="2">The sequence shown here is derived from an EMBL/GenBank/DDBJ whole genome shotgun (WGS) entry which is preliminary data.</text>
</comment>
<feature type="region of interest" description="Disordered" evidence="1">
    <location>
        <begin position="217"/>
        <end position="246"/>
    </location>
</feature>
<proteinExistence type="predicted"/>
<keyword evidence="3" id="KW-1185">Reference proteome</keyword>
<dbReference type="InterPro" id="IPR010732">
    <property type="entry name" value="T6SS_TssG-like"/>
</dbReference>
<evidence type="ECO:0000313" key="2">
    <source>
        <dbReference type="EMBL" id="GHD03972.1"/>
    </source>
</evidence>
<evidence type="ECO:0000256" key="1">
    <source>
        <dbReference type="SAM" id="MobiDB-lite"/>
    </source>
</evidence>
<dbReference type="Pfam" id="PF06996">
    <property type="entry name" value="T6SS_TssG"/>
    <property type="match status" value="1"/>
</dbReference>
<evidence type="ECO:0000313" key="3">
    <source>
        <dbReference type="Proteomes" id="UP000626210"/>
    </source>
</evidence>
<organism evidence="2 3">
    <name type="scientific">Pseudorhodoferax aquiterrae</name>
    <dbReference type="NCBI Taxonomy" id="747304"/>
    <lineage>
        <taxon>Bacteria</taxon>
        <taxon>Pseudomonadati</taxon>
        <taxon>Pseudomonadota</taxon>
        <taxon>Betaproteobacteria</taxon>
        <taxon>Burkholderiales</taxon>
        <taxon>Comamonadaceae</taxon>
    </lineage>
</organism>
<feature type="region of interest" description="Disordered" evidence="1">
    <location>
        <begin position="327"/>
        <end position="351"/>
    </location>
</feature>
<sequence length="351" mass="39073">MNARRDALFAALREAPWEHDFFALLRRLEALHPQAPRIGHALRPAQEPVRLGQDPELDFAPAPLSSFGHEGKAAAPRLGVRFFGLLGPQGPMPLHLTEYVRERLRAHDPTAARFLDLFHHRMLALFYRAWADAQPTVQHDRPPHDRFAAWLGAGFGQADAAPLQGALPRQAQLFQAGLLGARSRHPEGLAKLLTQYLRVPVRIEQHVAHRLPIAAQDRSRLGHARNRPERASQPAARLGHSANPGRTVPDRQFKFRVVLGPLTLAQYRSFLPGGPAGPALRDWVRQYAGLDLQWDLQLVLAQAELPAPRLGRQVALGRTFWLGRQPAPRDRGDLRLRPAHLSPHPAGGPHA</sequence>
<name>A0ABQ3GH91_9BURK</name>
<protein>
    <submittedName>
        <fullName evidence="2">Type VI secretion system protein ImpH</fullName>
    </submittedName>
</protein>
<accession>A0ABQ3GH91</accession>
<dbReference type="NCBIfam" id="TIGR03347">
    <property type="entry name" value="VI_chp_1"/>
    <property type="match status" value="1"/>
</dbReference>
<gene>
    <name evidence="2" type="ORF">GCM10007320_64510</name>
</gene>
<dbReference type="PANTHER" id="PTHR35564:SF4">
    <property type="entry name" value="CYTOPLASMIC PROTEIN"/>
    <property type="match status" value="1"/>
</dbReference>
<feature type="compositionally biased region" description="Basic and acidic residues" evidence="1">
    <location>
        <begin position="327"/>
        <end position="336"/>
    </location>
</feature>